<gene>
    <name evidence="1" type="ORF">FA95DRAFT_214184</name>
</gene>
<evidence type="ECO:0000313" key="2">
    <source>
        <dbReference type="Proteomes" id="UP000814033"/>
    </source>
</evidence>
<evidence type="ECO:0000313" key="1">
    <source>
        <dbReference type="EMBL" id="KAI0044827.1"/>
    </source>
</evidence>
<sequence length="119" mass="13047">MVVMGVEGGSGTNEVTVGRRMKSSWRWTGKEGASVAGGRRASAAAIEHGDSVLGELRVLCWRCGRERRRRRRRRRARCVAACSFVSLIANALTCPSRITPSLPAVTAGTRRHSRSTFDF</sequence>
<dbReference type="Proteomes" id="UP000814033">
    <property type="component" value="Unassembled WGS sequence"/>
</dbReference>
<keyword evidence="2" id="KW-1185">Reference proteome</keyword>
<reference evidence="1" key="1">
    <citation type="submission" date="2021-02" db="EMBL/GenBank/DDBJ databases">
        <authorList>
            <consortium name="DOE Joint Genome Institute"/>
            <person name="Ahrendt S."/>
            <person name="Looney B.P."/>
            <person name="Miyauchi S."/>
            <person name="Morin E."/>
            <person name="Drula E."/>
            <person name="Courty P.E."/>
            <person name="Chicoki N."/>
            <person name="Fauchery L."/>
            <person name="Kohler A."/>
            <person name="Kuo A."/>
            <person name="Labutti K."/>
            <person name="Pangilinan J."/>
            <person name="Lipzen A."/>
            <person name="Riley R."/>
            <person name="Andreopoulos W."/>
            <person name="He G."/>
            <person name="Johnson J."/>
            <person name="Barry K.W."/>
            <person name="Grigoriev I.V."/>
            <person name="Nagy L."/>
            <person name="Hibbett D."/>
            <person name="Henrissat B."/>
            <person name="Matheny P.B."/>
            <person name="Labbe J."/>
            <person name="Martin F."/>
        </authorList>
    </citation>
    <scope>NUCLEOTIDE SEQUENCE</scope>
    <source>
        <strain evidence="1">FP105234-sp</strain>
    </source>
</reference>
<organism evidence="1 2">
    <name type="scientific">Auriscalpium vulgare</name>
    <dbReference type="NCBI Taxonomy" id="40419"/>
    <lineage>
        <taxon>Eukaryota</taxon>
        <taxon>Fungi</taxon>
        <taxon>Dikarya</taxon>
        <taxon>Basidiomycota</taxon>
        <taxon>Agaricomycotina</taxon>
        <taxon>Agaricomycetes</taxon>
        <taxon>Russulales</taxon>
        <taxon>Auriscalpiaceae</taxon>
        <taxon>Auriscalpium</taxon>
    </lineage>
</organism>
<comment type="caution">
    <text evidence="1">The sequence shown here is derived from an EMBL/GenBank/DDBJ whole genome shotgun (WGS) entry which is preliminary data.</text>
</comment>
<reference evidence="1" key="2">
    <citation type="journal article" date="2022" name="New Phytol.">
        <title>Evolutionary transition to the ectomycorrhizal habit in the genomes of a hyperdiverse lineage of mushroom-forming fungi.</title>
        <authorList>
            <person name="Looney B."/>
            <person name="Miyauchi S."/>
            <person name="Morin E."/>
            <person name="Drula E."/>
            <person name="Courty P.E."/>
            <person name="Kohler A."/>
            <person name="Kuo A."/>
            <person name="LaButti K."/>
            <person name="Pangilinan J."/>
            <person name="Lipzen A."/>
            <person name="Riley R."/>
            <person name="Andreopoulos W."/>
            <person name="He G."/>
            <person name="Johnson J."/>
            <person name="Nolan M."/>
            <person name="Tritt A."/>
            <person name="Barry K.W."/>
            <person name="Grigoriev I.V."/>
            <person name="Nagy L.G."/>
            <person name="Hibbett D."/>
            <person name="Henrissat B."/>
            <person name="Matheny P.B."/>
            <person name="Labbe J."/>
            <person name="Martin F.M."/>
        </authorList>
    </citation>
    <scope>NUCLEOTIDE SEQUENCE</scope>
    <source>
        <strain evidence="1">FP105234-sp</strain>
    </source>
</reference>
<name>A0ACB8RM06_9AGAM</name>
<dbReference type="EMBL" id="MU275970">
    <property type="protein sequence ID" value="KAI0044827.1"/>
    <property type="molecule type" value="Genomic_DNA"/>
</dbReference>
<proteinExistence type="predicted"/>
<accession>A0ACB8RM06</accession>
<protein>
    <submittedName>
        <fullName evidence="1">Uncharacterized protein</fullName>
    </submittedName>
</protein>